<evidence type="ECO:0000256" key="3">
    <source>
        <dbReference type="ARBA" id="ARBA00023054"/>
    </source>
</evidence>
<feature type="compositionally biased region" description="Acidic residues" evidence="8">
    <location>
        <begin position="575"/>
        <end position="584"/>
    </location>
</feature>
<keyword evidence="3" id="KW-0175">Coiled coil</keyword>
<dbReference type="Proteomes" id="UP000241462">
    <property type="component" value="Unassembled WGS sequence"/>
</dbReference>
<dbReference type="InterPro" id="IPR019775">
    <property type="entry name" value="WD40_repeat_CS"/>
</dbReference>
<dbReference type="GO" id="GO:0048188">
    <property type="term" value="C:Set1C/COMPASS complex"/>
    <property type="evidence" value="ECO:0007669"/>
    <property type="project" value="TreeGrafter"/>
</dbReference>
<feature type="repeat" description="WD" evidence="7">
    <location>
        <begin position="489"/>
        <end position="512"/>
    </location>
</feature>
<keyword evidence="1 7" id="KW-0853">WD repeat</keyword>
<evidence type="ECO:0000313" key="10">
    <source>
        <dbReference type="EMBL" id="PSS03625.1"/>
    </source>
</evidence>
<feature type="repeat" description="WD" evidence="7">
    <location>
        <begin position="336"/>
        <end position="377"/>
    </location>
</feature>
<feature type="compositionally biased region" description="Acidic residues" evidence="8">
    <location>
        <begin position="464"/>
        <end position="477"/>
    </location>
</feature>
<dbReference type="SUPFAM" id="SSF50978">
    <property type="entry name" value="WD40 repeat-like"/>
    <property type="match status" value="1"/>
</dbReference>
<dbReference type="InterPro" id="IPR015943">
    <property type="entry name" value="WD40/YVTN_repeat-like_dom_sf"/>
</dbReference>
<feature type="repeat" description="WD" evidence="7">
    <location>
        <begin position="379"/>
        <end position="411"/>
    </location>
</feature>
<organism evidence="10 11">
    <name type="scientific">Coniella lustricola</name>
    <dbReference type="NCBI Taxonomy" id="2025994"/>
    <lineage>
        <taxon>Eukaryota</taxon>
        <taxon>Fungi</taxon>
        <taxon>Dikarya</taxon>
        <taxon>Ascomycota</taxon>
        <taxon>Pezizomycotina</taxon>
        <taxon>Sordariomycetes</taxon>
        <taxon>Sordariomycetidae</taxon>
        <taxon>Diaporthales</taxon>
        <taxon>Schizoparmaceae</taxon>
        <taxon>Coniella</taxon>
    </lineage>
</organism>
<evidence type="ECO:0000313" key="11">
    <source>
        <dbReference type="Proteomes" id="UP000241462"/>
    </source>
</evidence>
<gene>
    <name evidence="10" type="ORF">BD289DRAFT_156317</name>
</gene>
<sequence>MDSGAELEVSSSKRRKRNDGSAEQSSAEERDPSPHVANPDTRALSIRRPPQEPSSRSRSRSANSDSRTRQPRGPYYSSRSQSTTRSRSRSNRARSASGSLSRSRSRARSRSPSQSDDAGSRSPSPSRSRSRSRSRTSSTSHRTRRHSTSPSRDRNRANEENKPLRPDFRPHLELCGHAKPISQVRISPDGRWIASASADGTAMLWDAETGAHMDTLVGHMAGLSCLAWSPDSETIATGSDDKAIRLWNRTTGDPAHAAGADENLPPGERIGTSARGIGGRTDGGVRGTGGRKPLLGHHNYIYCLKFSPKGNMLASGGYDEAVFLWDVRAGRLMRSLPAHSDPVSGIDFCMDGTLVASCSTDGLIRIWDTSTGQCLRTLVYEDNPAAASVCFSPNGRFILASYTDSCMRLWDFINMPCTVKKTYQGHVNKNYSVGGCFGLLRLMRKVLVVSSLPGGGSNANGDSNENDDENENENDFAEEQWEEADSVAFVASASEDGNIMLWDVKSKEILQRIEGAHRGVCFWVDVHGETGTMVSCGQDGRIVVFKHRYLSKQTHSDADKIGTNGRGKNVTANDLIEENTSDGDDGQRYPQMSEDLVIADENHTMLPGNAAEEKGHSEGDRSADDQCSPQTNGHTFHNDAEEARTPADNEQERVDLSLASELLTGGDVEMEDWLQ</sequence>
<dbReference type="PROSITE" id="PS00678">
    <property type="entry name" value="WD_REPEATS_1"/>
    <property type="match status" value="3"/>
</dbReference>
<dbReference type="InterPro" id="IPR020472">
    <property type="entry name" value="WD40_PAC1"/>
</dbReference>
<dbReference type="SMART" id="SM00320">
    <property type="entry name" value="WD40"/>
    <property type="match status" value="7"/>
</dbReference>
<dbReference type="PANTHER" id="PTHR22847:SF637">
    <property type="entry name" value="WD REPEAT DOMAIN 5B"/>
    <property type="match status" value="1"/>
</dbReference>
<dbReference type="Pfam" id="PF25175">
    <property type="entry name" value="Beta-prop_WDR5"/>
    <property type="match status" value="1"/>
</dbReference>
<feature type="region of interest" description="Disordered" evidence="8">
    <location>
        <begin position="454"/>
        <end position="477"/>
    </location>
</feature>
<evidence type="ECO:0000256" key="2">
    <source>
        <dbReference type="ARBA" id="ARBA00022737"/>
    </source>
</evidence>
<dbReference type="PANTHER" id="PTHR22847">
    <property type="entry name" value="WD40 REPEAT PROTEIN"/>
    <property type="match status" value="1"/>
</dbReference>
<feature type="repeat" description="WD" evidence="7">
    <location>
        <begin position="294"/>
        <end position="335"/>
    </location>
</feature>
<reference evidence="10 11" key="1">
    <citation type="journal article" date="2018" name="Mycol. Prog.">
        <title>Coniella lustricola, a new species from submerged detritus.</title>
        <authorList>
            <person name="Raudabaugh D.B."/>
            <person name="Iturriaga T."/>
            <person name="Carver A."/>
            <person name="Mondo S."/>
            <person name="Pangilinan J."/>
            <person name="Lipzen A."/>
            <person name="He G."/>
            <person name="Amirebrahimi M."/>
            <person name="Grigoriev I.V."/>
            <person name="Miller A.N."/>
        </authorList>
    </citation>
    <scope>NUCLEOTIDE SEQUENCE [LARGE SCALE GENOMIC DNA]</scope>
    <source>
        <strain evidence="10 11">B22-T-1</strain>
    </source>
</reference>
<name>A0A2T3AMM2_9PEZI</name>
<dbReference type="AlphaFoldDB" id="A0A2T3AMM2"/>
<evidence type="ECO:0000259" key="9">
    <source>
        <dbReference type="Pfam" id="PF25175"/>
    </source>
</evidence>
<evidence type="ECO:0000256" key="6">
    <source>
        <dbReference type="ARBA" id="ARBA00043913"/>
    </source>
</evidence>
<evidence type="ECO:0000256" key="1">
    <source>
        <dbReference type="ARBA" id="ARBA00022574"/>
    </source>
</evidence>
<dbReference type="InterPro" id="IPR001680">
    <property type="entry name" value="WD40_rpt"/>
</dbReference>
<dbReference type="PROSITE" id="PS50082">
    <property type="entry name" value="WD_REPEATS_2"/>
    <property type="match status" value="6"/>
</dbReference>
<feature type="compositionally biased region" description="Basic and acidic residues" evidence="8">
    <location>
        <begin position="151"/>
        <end position="171"/>
    </location>
</feature>
<feature type="region of interest" description="Disordered" evidence="8">
    <location>
        <begin position="557"/>
        <end position="589"/>
    </location>
</feature>
<feature type="repeat" description="WD" evidence="7">
    <location>
        <begin position="174"/>
        <end position="215"/>
    </location>
</feature>
<feature type="region of interest" description="Disordered" evidence="8">
    <location>
        <begin position="253"/>
        <end position="289"/>
    </location>
</feature>
<feature type="compositionally biased region" description="Basic and acidic residues" evidence="8">
    <location>
        <begin position="636"/>
        <end position="655"/>
    </location>
</feature>
<protein>
    <recommendedName>
        <fullName evidence="5">Mitochondrial division protein 1</fullName>
    </recommendedName>
</protein>
<feature type="compositionally biased region" description="Gly residues" evidence="8">
    <location>
        <begin position="276"/>
        <end position="289"/>
    </location>
</feature>
<proteinExistence type="inferred from homology"/>
<keyword evidence="11" id="KW-1185">Reference proteome</keyword>
<dbReference type="PROSITE" id="PS50294">
    <property type="entry name" value="WD_REPEATS_REGION"/>
    <property type="match status" value="4"/>
</dbReference>
<dbReference type="STRING" id="2025994.A0A2T3AMM2"/>
<comment type="similarity">
    <text evidence="4">Belongs to the WD repeat MDV1/CAF4 family.</text>
</comment>
<dbReference type="InterPro" id="IPR036322">
    <property type="entry name" value="WD40_repeat_dom_sf"/>
</dbReference>
<feature type="compositionally biased region" description="Low complexity" evidence="8">
    <location>
        <begin position="93"/>
        <end position="102"/>
    </location>
</feature>
<feature type="domain" description="WDR5-like beta-propeller" evidence="9">
    <location>
        <begin position="174"/>
        <end position="448"/>
    </location>
</feature>
<dbReference type="GO" id="GO:0042393">
    <property type="term" value="F:histone binding"/>
    <property type="evidence" value="ECO:0007669"/>
    <property type="project" value="TreeGrafter"/>
</dbReference>
<dbReference type="InterPro" id="IPR059122">
    <property type="entry name" value="Beta-prop_WDR5-like"/>
</dbReference>
<feature type="compositionally biased region" description="Basic and acidic residues" evidence="8">
    <location>
        <begin position="611"/>
        <end position="624"/>
    </location>
</feature>
<accession>A0A2T3AMM2</accession>
<comment type="function">
    <text evidence="6">Involved in mitochondrial fission. Acts as an adapter protein required to form mitochondrial fission complexes. Formation of these complexes is required to promote constriction and fission of the mitochondrial compartment at a late step in mitochondrial division.</text>
</comment>
<dbReference type="OrthoDB" id="674604at2759"/>
<feature type="region of interest" description="Disordered" evidence="8">
    <location>
        <begin position="607"/>
        <end position="655"/>
    </location>
</feature>
<evidence type="ECO:0000256" key="7">
    <source>
        <dbReference type="PROSITE-ProRule" id="PRU00221"/>
    </source>
</evidence>
<evidence type="ECO:0000256" key="8">
    <source>
        <dbReference type="SAM" id="MobiDB-lite"/>
    </source>
</evidence>
<evidence type="ECO:0000256" key="5">
    <source>
        <dbReference type="ARBA" id="ARBA00039789"/>
    </source>
</evidence>
<evidence type="ECO:0000256" key="4">
    <source>
        <dbReference type="ARBA" id="ARBA00038415"/>
    </source>
</evidence>
<dbReference type="InParanoid" id="A0A2T3AMM2"/>
<dbReference type="CDD" id="cd00200">
    <property type="entry name" value="WD40"/>
    <property type="match status" value="1"/>
</dbReference>
<dbReference type="PRINTS" id="PR00320">
    <property type="entry name" value="GPROTEINBRPT"/>
</dbReference>
<feature type="compositionally biased region" description="Low complexity" evidence="8">
    <location>
        <begin position="110"/>
        <end position="127"/>
    </location>
</feature>
<feature type="repeat" description="WD" evidence="7">
    <location>
        <begin position="216"/>
        <end position="257"/>
    </location>
</feature>
<dbReference type="Pfam" id="PF00400">
    <property type="entry name" value="WD40"/>
    <property type="match status" value="1"/>
</dbReference>
<dbReference type="EMBL" id="KZ678374">
    <property type="protein sequence ID" value="PSS03625.1"/>
    <property type="molecule type" value="Genomic_DNA"/>
</dbReference>
<feature type="compositionally biased region" description="Polar residues" evidence="8">
    <location>
        <begin position="625"/>
        <end position="635"/>
    </location>
</feature>
<feature type="region of interest" description="Disordered" evidence="8">
    <location>
        <begin position="1"/>
        <end position="171"/>
    </location>
</feature>
<dbReference type="Gene3D" id="2.130.10.10">
    <property type="entry name" value="YVTN repeat-like/Quinoprotein amine dehydrogenase"/>
    <property type="match status" value="2"/>
</dbReference>
<keyword evidence="2" id="KW-0677">Repeat</keyword>
<feature type="compositionally biased region" description="Low complexity" evidence="8">
    <location>
        <begin position="53"/>
        <end position="65"/>
    </location>
</feature>